<evidence type="ECO:0000256" key="1">
    <source>
        <dbReference type="SAM" id="MobiDB-lite"/>
    </source>
</evidence>
<dbReference type="Proteomes" id="UP000054771">
    <property type="component" value="Unassembled WGS sequence"/>
</dbReference>
<evidence type="ECO:0000313" key="2">
    <source>
        <dbReference type="EMBL" id="CEN59625.1"/>
    </source>
</evidence>
<name>A0A0U5GJH9_ASPCI</name>
<feature type="compositionally biased region" description="Polar residues" evidence="1">
    <location>
        <begin position="152"/>
        <end position="169"/>
    </location>
</feature>
<proteinExistence type="predicted"/>
<feature type="compositionally biased region" description="Basic and acidic residues" evidence="1">
    <location>
        <begin position="25"/>
        <end position="36"/>
    </location>
</feature>
<reference evidence="3" key="1">
    <citation type="journal article" date="2016" name="Genome Announc.">
        <title>Draft genome sequences of fungus Aspergillus calidoustus.</title>
        <authorList>
            <person name="Horn F."/>
            <person name="Linde J."/>
            <person name="Mattern D.J."/>
            <person name="Walther G."/>
            <person name="Guthke R."/>
            <person name="Scherlach K."/>
            <person name="Martin K."/>
            <person name="Brakhage A.A."/>
            <person name="Petzke L."/>
            <person name="Valiante V."/>
        </authorList>
    </citation>
    <scope>NUCLEOTIDE SEQUENCE [LARGE SCALE GENOMIC DNA]</scope>
    <source>
        <strain evidence="3">SF006504</strain>
    </source>
</reference>
<feature type="region of interest" description="Disordered" evidence="1">
    <location>
        <begin position="1"/>
        <end position="36"/>
    </location>
</feature>
<organism evidence="2 3">
    <name type="scientific">Aspergillus calidoustus</name>
    <dbReference type="NCBI Taxonomy" id="454130"/>
    <lineage>
        <taxon>Eukaryota</taxon>
        <taxon>Fungi</taxon>
        <taxon>Dikarya</taxon>
        <taxon>Ascomycota</taxon>
        <taxon>Pezizomycotina</taxon>
        <taxon>Eurotiomycetes</taxon>
        <taxon>Eurotiomycetidae</taxon>
        <taxon>Eurotiales</taxon>
        <taxon>Aspergillaceae</taxon>
        <taxon>Aspergillus</taxon>
        <taxon>Aspergillus subgen. Nidulantes</taxon>
    </lineage>
</organism>
<sequence>MSENPFTGQPKKATTIEGVSTTNDALDKPKLPPRRRDELTIEPQIDEFQEYKLPRRELRTRKFTDLPECTPRARAQLLLDRLENLMHLAIFYNNQTEPRVFDTDMAQSALDMLESIFEPRPQDPSLWPKKENGTPPFDRKVVLNPFIDTAPRTATDQEGSSSKDSNSQVEADEALAKKLAEGPQDLPSERNTNEGSRRAGQMQRVASGNAPSQSPPTPPSRATETALQNPAAGDQDKCMQKIDKQLRELNSKLQWRNRETREAYDCFKRLMAEYREMEAKNGILLKYHEEDTAAIEGLHGTVAAFQGNVSTWIERHLSAAGDRQIAVTRLLEQRELELQLVNTLHDDIKGFMAGWNDAKVEFYSRRDARRQTESRRQAPEAANTRTNPKKTTNR</sequence>
<gene>
    <name evidence="2" type="ORF">ASPCAL02070</name>
</gene>
<feature type="compositionally biased region" description="Basic and acidic residues" evidence="1">
    <location>
        <begin position="128"/>
        <end position="141"/>
    </location>
</feature>
<dbReference type="OrthoDB" id="10314582at2759"/>
<dbReference type="AlphaFoldDB" id="A0A0U5GJH9"/>
<protein>
    <submittedName>
        <fullName evidence="2">Uncharacterized protein</fullName>
    </submittedName>
</protein>
<dbReference type="EMBL" id="CDMC01000002">
    <property type="protein sequence ID" value="CEN59625.1"/>
    <property type="molecule type" value="Genomic_DNA"/>
</dbReference>
<keyword evidence="3" id="KW-1185">Reference proteome</keyword>
<feature type="compositionally biased region" description="Basic and acidic residues" evidence="1">
    <location>
        <begin position="366"/>
        <end position="378"/>
    </location>
</feature>
<feature type="compositionally biased region" description="Basic and acidic residues" evidence="1">
    <location>
        <begin position="187"/>
        <end position="197"/>
    </location>
</feature>
<accession>A0A0U5GJH9</accession>
<feature type="region of interest" description="Disordered" evidence="1">
    <location>
        <begin position="366"/>
        <end position="394"/>
    </location>
</feature>
<evidence type="ECO:0000313" key="3">
    <source>
        <dbReference type="Proteomes" id="UP000054771"/>
    </source>
</evidence>
<feature type="region of interest" description="Disordered" evidence="1">
    <location>
        <begin position="119"/>
        <end position="236"/>
    </location>
</feature>